<name>A0ABS1ETP0_9CLOT</name>
<evidence type="ECO:0000259" key="3">
    <source>
        <dbReference type="PROSITE" id="PS51000"/>
    </source>
</evidence>
<dbReference type="InterPro" id="IPR051534">
    <property type="entry name" value="CBASS_pafABC_assoc_protein"/>
</dbReference>
<dbReference type="InterPro" id="IPR028349">
    <property type="entry name" value="PafC-like"/>
</dbReference>
<dbReference type="Gene3D" id="1.10.10.10">
    <property type="entry name" value="Winged helix-like DNA-binding domain superfamily/Winged helix DNA-binding domain"/>
    <property type="match status" value="1"/>
</dbReference>
<dbReference type="Pfam" id="PF13280">
    <property type="entry name" value="WYL"/>
    <property type="match status" value="1"/>
</dbReference>
<comment type="caution">
    <text evidence="4">The sequence shown here is derived from an EMBL/GenBank/DDBJ whole genome shotgun (WGS) entry which is preliminary data.</text>
</comment>
<dbReference type="PANTHER" id="PTHR34580:SF1">
    <property type="entry name" value="PROTEIN PAFC"/>
    <property type="match status" value="1"/>
</dbReference>
<dbReference type="SUPFAM" id="SSF46785">
    <property type="entry name" value="Winged helix' DNA-binding domain"/>
    <property type="match status" value="1"/>
</dbReference>
<reference evidence="5" key="1">
    <citation type="submission" date="2021-01" db="EMBL/GenBank/DDBJ databases">
        <title>Genome public.</title>
        <authorList>
            <person name="Liu C."/>
            <person name="Sun Q."/>
        </authorList>
    </citation>
    <scope>NUCLEOTIDE SEQUENCE [LARGE SCALE GENOMIC DNA]</scope>
    <source>
        <strain evidence="5">YIM B02505</strain>
    </source>
</reference>
<keyword evidence="2" id="KW-0804">Transcription</keyword>
<keyword evidence="1" id="KW-0805">Transcription regulation</keyword>
<feature type="domain" description="HTH deoR-type" evidence="3">
    <location>
        <begin position="2"/>
        <end position="61"/>
    </location>
</feature>
<dbReference type="InterPro" id="IPR057727">
    <property type="entry name" value="WCX_dom"/>
</dbReference>
<proteinExistence type="predicted"/>
<dbReference type="PROSITE" id="PS52050">
    <property type="entry name" value="WYL"/>
    <property type="match status" value="1"/>
</dbReference>
<gene>
    <name evidence="4" type="ORF">JHL18_19100</name>
</gene>
<accession>A0ABS1ETP0</accession>
<keyword evidence="5" id="KW-1185">Reference proteome</keyword>
<dbReference type="PIRSF" id="PIRSF016838">
    <property type="entry name" value="PafC"/>
    <property type="match status" value="1"/>
</dbReference>
<dbReference type="InterPro" id="IPR036390">
    <property type="entry name" value="WH_DNA-bd_sf"/>
</dbReference>
<dbReference type="Pfam" id="PF08279">
    <property type="entry name" value="HTH_11"/>
    <property type="match status" value="1"/>
</dbReference>
<evidence type="ECO:0000256" key="1">
    <source>
        <dbReference type="ARBA" id="ARBA00023015"/>
    </source>
</evidence>
<dbReference type="InterPro" id="IPR001034">
    <property type="entry name" value="DeoR_HTH"/>
</dbReference>
<dbReference type="Pfam" id="PF25583">
    <property type="entry name" value="WCX"/>
    <property type="match status" value="1"/>
</dbReference>
<dbReference type="InterPro" id="IPR013196">
    <property type="entry name" value="HTH_11"/>
</dbReference>
<evidence type="ECO:0000313" key="5">
    <source>
        <dbReference type="Proteomes" id="UP000596739"/>
    </source>
</evidence>
<organism evidence="4 5">
    <name type="scientific">Clostridium yunnanense</name>
    <dbReference type="NCBI Taxonomy" id="2800325"/>
    <lineage>
        <taxon>Bacteria</taxon>
        <taxon>Bacillati</taxon>
        <taxon>Bacillota</taxon>
        <taxon>Clostridia</taxon>
        <taxon>Eubacteriales</taxon>
        <taxon>Clostridiaceae</taxon>
        <taxon>Clostridium</taxon>
    </lineage>
</organism>
<dbReference type="InterPro" id="IPR026881">
    <property type="entry name" value="WYL_dom"/>
</dbReference>
<evidence type="ECO:0000313" key="4">
    <source>
        <dbReference type="EMBL" id="MBK1812732.1"/>
    </source>
</evidence>
<dbReference type="InterPro" id="IPR036388">
    <property type="entry name" value="WH-like_DNA-bd_sf"/>
</dbReference>
<dbReference type="PROSITE" id="PS51000">
    <property type="entry name" value="HTH_DEOR_2"/>
    <property type="match status" value="1"/>
</dbReference>
<dbReference type="Proteomes" id="UP000596739">
    <property type="component" value="Unassembled WGS sequence"/>
</dbReference>
<sequence length="307" mass="36035">MKSNRLFEILMLLLDKRKVTSTELAKKFEVSVRTIYRDVEALSSAGIPIYTTTGKNGGIHLMDNYVLDKSVISNQEQDDILFAIQSLGTVPNLSRNDIYNKLSVLFSPNIKNQESNWLEVDFSGWHSSSNKETELFLQLKKAITTQRVIQLQYISDIGVESTRTVDPLRLLFKYKDWYLYGYCKIRRDFRLFKLFRINHCEILPQKADSYNRIPKPYINDYINQEALIHMELLFNIRAAGKVYENFNHQLIYREDENQLRVSGKLEKNHWFLSLLLSFGPDVFVEKPLSIREDLIKLHMKAINHFLD</sequence>
<dbReference type="EMBL" id="JAENHN010000051">
    <property type="protein sequence ID" value="MBK1812732.1"/>
    <property type="molecule type" value="Genomic_DNA"/>
</dbReference>
<evidence type="ECO:0000256" key="2">
    <source>
        <dbReference type="ARBA" id="ARBA00023163"/>
    </source>
</evidence>
<protein>
    <submittedName>
        <fullName evidence="4">YafY family transcriptional regulator</fullName>
    </submittedName>
</protein>
<dbReference type="RefSeq" id="WP_200272216.1">
    <property type="nucleotide sequence ID" value="NZ_JAENHN010000051.1"/>
</dbReference>
<dbReference type="PANTHER" id="PTHR34580">
    <property type="match status" value="1"/>
</dbReference>